<feature type="domain" description="NR LBD" evidence="13">
    <location>
        <begin position="216"/>
        <end position="445"/>
    </location>
</feature>
<comment type="subcellular location">
    <subcellularLocation>
        <location evidence="1 10">Nucleus</location>
    </subcellularLocation>
</comment>
<evidence type="ECO:0000256" key="7">
    <source>
        <dbReference type="ARBA" id="ARBA00023163"/>
    </source>
</evidence>
<dbReference type="InterPro" id="IPR035500">
    <property type="entry name" value="NHR-like_dom_sf"/>
</dbReference>
<dbReference type="EMBL" id="MTYJ01000058">
    <property type="protein sequence ID" value="OQV17631.1"/>
    <property type="molecule type" value="Genomic_DNA"/>
</dbReference>
<dbReference type="OrthoDB" id="6355676at2759"/>
<evidence type="ECO:0000256" key="1">
    <source>
        <dbReference type="ARBA" id="ARBA00004123"/>
    </source>
</evidence>
<dbReference type="SMART" id="SM00430">
    <property type="entry name" value="HOLI"/>
    <property type="match status" value="1"/>
</dbReference>
<evidence type="ECO:0000256" key="5">
    <source>
        <dbReference type="ARBA" id="ARBA00023015"/>
    </source>
</evidence>
<keyword evidence="2 10" id="KW-0479">Metal-binding</keyword>
<dbReference type="PRINTS" id="PR00047">
    <property type="entry name" value="STROIDFINGER"/>
</dbReference>
<dbReference type="GO" id="GO:0004879">
    <property type="term" value="F:nuclear receptor activity"/>
    <property type="evidence" value="ECO:0007669"/>
    <property type="project" value="InterPro"/>
</dbReference>
<keyword evidence="7 10" id="KW-0804">Transcription</keyword>
<dbReference type="PROSITE" id="PS00031">
    <property type="entry name" value="NUCLEAR_REC_DBD_1"/>
    <property type="match status" value="1"/>
</dbReference>
<dbReference type="InterPro" id="IPR013088">
    <property type="entry name" value="Znf_NHR/GATA"/>
</dbReference>
<dbReference type="Pfam" id="PF00105">
    <property type="entry name" value="zf-C4"/>
    <property type="match status" value="1"/>
</dbReference>
<dbReference type="InterPro" id="IPR016355">
    <property type="entry name" value="NR5-like"/>
</dbReference>
<protein>
    <submittedName>
        <fullName evidence="14">Nuclear hormone receptor FTZ-F1</fullName>
    </submittedName>
</protein>
<sequence>MMAPEKRTRKAVKREDMEYQASLESPASSDKEDVAVDMSPRGNGKVKEPCRVCGDEVSGFHYGVRTCEGCKAFFRRTIQKGKEYTCRANQECPVERLGKARTQRCCFCRFQQCVAVGMKIEAVRQDRARGCPSASGSRSRSGVDGSDGSDAEQEPAETKPKRVRQAVVNTRGATRKAPTKAPRGAAPDTASSSNGANEIDDSGFQKFTSLMPRIPRLVQQMKSTVPAESPWKESLITVLREETAKPGAAPLEVICNVLDKKVYSFVEWARDSSFFDSLDYEDQKKLLQFGWNSFLMFDIIYHLSASEISDHFELPNSGKLRMTELAALGLSSNSAAIQEVVESVRKLNMNRGDYLNVKMILLLNPFVPGLVKMRPIRYAYEKCQEDLKAESTTNHADLPGRFANVMKLVTEVRKFADEGEHFLYTRARQDGYLDDTLLLEMIEMKRES</sequence>
<evidence type="ECO:0000256" key="8">
    <source>
        <dbReference type="ARBA" id="ARBA00023170"/>
    </source>
</evidence>
<evidence type="ECO:0000256" key="11">
    <source>
        <dbReference type="SAM" id="MobiDB-lite"/>
    </source>
</evidence>
<accession>A0A1W0WR03</accession>
<dbReference type="InterPro" id="IPR001723">
    <property type="entry name" value="Nuclear_hrmn_rcpt"/>
</dbReference>
<feature type="region of interest" description="Disordered" evidence="11">
    <location>
        <begin position="125"/>
        <end position="199"/>
    </location>
</feature>
<evidence type="ECO:0000313" key="15">
    <source>
        <dbReference type="Proteomes" id="UP000192578"/>
    </source>
</evidence>
<dbReference type="PRINTS" id="PR00398">
    <property type="entry name" value="STRDHORMONER"/>
</dbReference>
<keyword evidence="4 10" id="KW-0862">Zinc</keyword>
<feature type="region of interest" description="Disordered" evidence="11">
    <location>
        <begin position="1"/>
        <end position="40"/>
    </location>
</feature>
<dbReference type="Proteomes" id="UP000192578">
    <property type="component" value="Unassembled WGS sequence"/>
</dbReference>
<comment type="similarity">
    <text evidence="10">Belongs to the nuclear hormone receptor family.</text>
</comment>
<evidence type="ECO:0000256" key="2">
    <source>
        <dbReference type="ARBA" id="ARBA00022723"/>
    </source>
</evidence>
<proteinExistence type="inferred from homology"/>
<dbReference type="GO" id="GO:0008270">
    <property type="term" value="F:zinc ion binding"/>
    <property type="evidence" value="ECO:0007669"/>
    <property type="project" value="UniProtKB-KW"/>
</dbReference>
<keyword evidence="9 10" id="KW-0539">Nucleus</keyword>
<dbReference type="AlphaFoldDB" id="A0A1W0WR03"/>
<dbReference type="SUPFAM" id="SSF48508">
    <property type="entry name" value="Nuclear receptor ligand-binding domain"/>
    <property type="match status" value="1"/>
</dbReference>
<dbReference type="GO" id="GO:0090575">
    <property type="term" value="C:RNA polymerase II transcription regulator complex"/>
    <property type="evidence" value="ECO:0007669"/>
    <property type="project" value="TreeGrafter"/>
</dbReference>
<evidence type="ECO:0000256" key="4">
    <source>
        <dbReference type="ARBA" id="ARBA00022833"/>
    </source>
</evidence>
<reference evidence="15" key="1">
    <citation type="submission" date="2017-01" db="EMBL/GenBank/DDBJ databases">
        <title>Comparative genomics of anhydrobiosis in the tardigrade Hypsibius dujardini.</title>
        <authorList>
            <person name="Yoshida Y."/>
            <person name="Koutsovoulos G."/>
            <person name="Laetsch D."/>
            <person name="Stevens L."/>
            <person name="Kumar S."/>
            <person name="Horikawa D."/>
            <person name="Ishino K."/>
            <person name="Komine S."/>
            <person name="Tomita M."/>
            <person name="Blaxter M."/>
            <person name="Arakawa K."/>
        </authorList>
    </citation>
    <scope>NUCLEOTIDE SEQUENCE [LARGE SCALE GENOMIC DNA]</scope>
    <source>
        <strain evidence="15">Z151</strain>
    </source>
</reference>
<dbReference type="GO" id="GO:0009888">
    <property type="term" value="P:tissue development"/>
    <property type="evidence" value="ECO:0007669"/>
    <property type="project" value="TreeGrafter"/>
</dbReference>
<evidence type="ECO:0000259" key="12">
    <source>
        <dbReference type="PROSITE" id="PS51030"/>
    </source>
</evidence>
<dbReference type="InterPro" id="IPR000536">
    <property type="entry name" value="Nucl_hrmn_rcpt_lig-bd"/>
</dbReference>
<feature type="domain" description="Nuclear receptor" evidence="12">
    <location>
        <begin position="47"/>
        <end position="125"/>
    </location>
</feature>
<name>A0A1W0WR03_HYPEX</name>
<keyword evidence="5 10" id="KW-0805">Transcription regulation</keyword>
<dbReference type="PANTHER" id="PTHR24086">
    <property type="entry name" value="NUCLEAR RECEPTOR SUBFAMILY 5 GROUP A"/>
    <property type="match status" value="1"/>
</dbReference>
<keyword evidence="15" id="KW-1185">Reference proteome</keyword>
<evidence type="ECO:0000256" key="9">
    <source>
        <dbReference type="ARBA" id="ARBA00023242"/>
    </source>
</evidence>
<keyword evidence="8 10" id="KW-0675">Receptor</keyword>
<evidence type="ECO:0000256" key="10">
    <source>
        <dbReference type="RuleBase" id="RU004334"/>
    </source>
</evidence>
<dbReference type="Pfam" id="PF00104">
    <property type="entry name" value="Hormone_recep"/>
    <property type="match status" value="1"/>
</dbReference>
<dbReference type="PANTHER" id="PTHR24086:SF15">
    <property type="entry name" value="NUCLEAR HORMONE RECEPTOR FTZ-F1"/>
    <property type="match status" value="1"/>
</dbReference>
<dbReference type="Gene3D" id="1.10.565.10">
    <property type="entry name" value="Retinoid X Receptor"/>
    <property type="match status" value="1"/>
</dbReference>
<dbReference type="SMART" id="SM00399">
    <property type="entry name" value="ZnF_C4"/>
    <property type="match status" value="1"/>
</dbReference>
<dbReference type="InterPro" id="IPR001628">
    <property type="entry name" value="Znf_hrmn_rcpt"/>
</dbReference>
<keyword evidence="6 10" id="KW-0238">DNA-binding</keyword>
<evidence type="ECO:0000259" key="13">
    <source>
        <dbReference type="PROSITE" id="PS51843"/>
    </source>
</evidence>
<dbReference type="GO" id="GO:0009755">
    <property type="term" value="P:hormone-mediated signaling pathway"/>
    <property type="evidence" value="ECO:0007669"/>
    <property type="project" value="TreeGrafter"/>
</dbReference>
<comment type="caution">
    <text evidence="14">The sequence shown here is derived from an EMBL/GenBank/DDBJ whole genome shotgun (WGS) entry which is preliminary data.</text>
</comment>
<dbReference type="PROSITE" id="PS51030">
    <property type="entry name" value="NUCLEAR_REC_DBD_2"/>
    <property type="match status" value="1"/>
</dbReference>
<evidence type="ECO:0000256" key="3">
    <source>
        <dbReference type="ARBA" id="ARBA00022771"/>
    </source>
</evidence>
<evidence type="ECO:0000256" key="6">
    <source>
        <dbReference type="ARBA" id="ARBA00023125"/>
    </source>
</evidence>
<dbReference type="GO" id="GO:0000978">
    <property type="term" value="F:RNA polymerase II cis-regulatory region sequence-specific DNA binding"/>
    <property type="evidence" value="ECO:0007669"/>
    <property type="project" value="TreeGrafter"/>
</dbReference>
<feature type="compositionally biased region" description="Low complexity" evidence="11">
    <location>
        <begin position="130"/>
        <end position="146"/>
    </location>
</feature>
<keyword evidence="3 10" id="KW-0863">Zinc-finger</keyword>
<gene>
    <name evidence="14" type="ORF">BV898_08255</name>
</gene>
<dbReference type="SUPFAM" id="SSF57716">
    <property type="entry name" value="Glucocorticoid receptor-like (DNA-binding domain)"/>
    <property type="match status" value="1"/>
</dbReference>
<evidence type="ECO:0000313" key="14">
    <source>
        <dbReference type="EMBL" id="OQV17631.1"/>
    </source>
</evidence>
<dbReference type="Gene3D" id="3.30.50.10">
    <property type="entry name" value="Erythroid Transcription Factor GATA-1, subunit A"/>
    <property type="match status" value="1"/>
</dbReference>
<organism evidence="14 15">
    <name type="scientific">Hypsibius exemplaris</name>
    <name type="common">Freshwater tardigrade</name>
    <dbReference type="NCBI Taxonomy" id="2072580"/>
    <lineage>
        <taxon>Eukaryota</taxon>
        <taxon>Metazoa</taxon>
        <taxon>Ecdysozoa</taxon>
        <taxon>Tardigrada</taxon>
        <taxon>Eutardigrada</taxon>
        <taxon>Parachela</taxon>
        <taxon>Hypsibioidea</taxon>
        <taxon>Hypsibiidae</taxon>
        <taxon>Hypsibius</taxon>
    </lineage>
</organism>
<dbReference type="PROSITE" id="PS51843">
    <property type="entry name" value="NR_LBD"/>
    <property type="match status" value="1"/>
</dbReference>